<evidence type="ECO:0000313" key="1">
    <source>
        <dbReference type="EMBL" id="JAH17886.1"/>
    </source>
</evidence>
<dbReference type="EMBL" id="GBXM01090691">
    <property type="protein sequence ID" value="JAH17886.1"/>
    <property type="molecule type" value="Transcribed_RNA"/>
</dbReference>
<accession>A0A0E9QLW3</accession>
<dbReference type="AlphaFoldDB" id="A0A0E9QLW3"/>
<organism evidence="1">
    <name type="scientific">Anguilla anguilla</name>
    <name type="common">European freshwater eel</name>
    <name type="synonym">Muraena anguilla</name>
    <dbReference type="NCBI Taxonomy" id="7936"/>
    <lineage>
        <taxon>Eukaryota</taxon>
        <taxon>Metazoa</taxon>
        <taxon>Chordata</taxon>
        <taxon>Craniata</taxon>
        <taxon>Vertebrata</taxon>
        <taxon>Euteleostomi</taxon>
        <taxon>Actinopterygii</taxon>
        <taxon>Neopterygii</taxon>
        <taxon>Teleostei</taxon>
        <taxon>Anguilliformes</taxon>
        <taxon>Anguillidae</taxon>
        <taxon>Anguilla</taxon>
    </lineage>
</organism>
<reference evidence="1" key="2">
    <citation type="journal article" date="2015" name="Fish Shellfish Immunol.">
        <title>Early steps in the European eel (Anguilla anguilla)-Vibrio vulnificus interaction in the gills: Role of the RtxA13 toxin.</title>
        <authorList>
            <person name="Callol A."/>
            <person name="Pajuelo D."/>
            <person name="Ebbesson L."/>
            <person name="Teles M."/>
            <person name="MacKenzie S."/>
            <person name="Amaro C."/>
        </authorList>
    </citation>
    <scope>NUCLEOTIDE SEQUENCE</scope>
</reference>
<name>A0A0E9QLW3_ANGAN</name>
<protein>
    <submittedName>
        <fullName evidence="1">Uncharacterized protein</fullName>
    </submittedName>
</protein>
<reference evidence="1" key="1">
    <citation type="submission" date="2014-11" db="EMBL/GenBank/DDBJ databases">
        <authorList>
            <person name="Amaro Gonzalez C."/>
        </authorList>
    </citation>
    <scope>NUCLEOTIDE SEQUENCE</scope>
</reference>
<sequence length="44" mass="4931">MLNHSGTTFFLQLPSADITSFESWGCATRHLIINASSTVFFFSF</sequence>
<proteinExistence type="predicted"/>